<organism evidence="1 2">
    <name type="scientific">Cyclospora cayetanensis</name>
    <dbReference type="NCBI Taxonomy" id="88456"/>
    <lineage>
        <taxon>Eukaryota</taxon>
        <taxon>Sar</taxon>
        <taxon>Alveolata</taxon>
        <taxon>Apicomplexa</taxon>
        <taxon>Conoidasida</taxon>
        <taxon>Coccidia</taxon>
        <taxon>Eucoccidiorida</taxon>
        <taxon>Eimeriorina</taxon>
        <taxon>Eimeriidae</taxon>
        <taxon>Cyclospora</taxon>
    </lineage>
</organism>
<name>A0A6P6RWF6_9EIME</name>
<dbReference type="GeneID" id="34621907"/>
<dbReference type="OrthoDB" id="346604at2759"/>
<accession>A0A6P6RWF6</accession>
<evidence type="ECO:0000313" key="2">
    <source>
        <dbReference type="RefSeq" id="XP_026192221.1"/>
    </source>
</evidence>
<dbReference type="Proteomes" id="UP000515125">
    <property type="component" value="Unplaced"/>
</dbReference>
<keyword evidence="1" id="KW-1185">Reference proteome</keyword>
<gene>
    <name evidence="2" type="primary">LOC34621907</name>
</gene>
<protein>
    <submittedName>
        <fullName evidence="2">Uncharacterized protein LOC34621907</fullName>
    </submittedName>
</protein>
<dbReference type="RefSeq" id="XP_026192221.1">
    <property type="nucleotide sequence ID" value="XM_026336436.1"/>
</dbReference>
<reference evidence="2" key="1">
    <citation type="submission" date="2025-08" db="UniProtKB">
        <authorList>
            <consortium name="RefSeq"/>
        </authorList>
    </citation>
    <scope>IDENTIFICATION</scope>
</reference>
<proteinExistence type="predicted"/>
<evidence type="ECO:0000313" key="1">
    <source>
        <dbReference type="Proteomes" id="UP000515125"/>
    </source>
</evidence>
<sequence length="2598" mass="294810">MSRTDSYTNSSVMASLKNAMITLTRDVLDPRSIADLIDMALMPAAPSAVQLIRFSTDKIDVAKFKKKFPFAFGQKHTETIAHAFTEEMRKPGTPYYKALHSLQSIALPILAGHCANHWDTIVNSQVYPLMQGISVKAQELSISLMKHYALKLPSLLEMSNRDVDYRAFIATNWGPMVGALSNWEAKDELYSSHGLHWRSACRIKQMYLLFLQQVGTISFLQREAQFPTLRSGHGSCMSQFVARLQKSGSPMLKAILDRVNLPQFFLTWELVHKCLLDIDDQACSRLPVYFTSLSDTRLTLSISDEAVPLEFELLEPPSMRIVNALKSFPKTVRPERSAFGYAGKMRLAVYPRGGLFTRIRNSVITRTQQLLSPFLTLSSLAGQAWRLLLQRLKKSHGPKIVLSVKQTPGLPGCVAVVLRSKRKVVELRVRPLHLLQGIDPMNCAARRGPFPTMDGMPFQLAGARGIKDTINYIKEWHRAKKLLKAAYQEANDLEIQQDLSPSHSEDRRDLEIMLKRNGVNGMPFKESWALILNSTDGMMNIRWEVLDLDASSDQEMIVKAYGQEFGNMAALAVAADEELKASVELDHVLRRMKNRLFDYSYKQTLYLESPGAFLQQFLMKGDEQDVAAFEQWLLRRLQGNFRGKTCRAESFYGKAFAQYSDLVAYYDRKDPTAVVPDLEEAKRFLLIISLPKGHLIRIKREDDSTHSGVYKLVERIDRCTFLLEDANGIQVTTDGILHTVRSFEDGDQVSHEYVQRRRFSLTEANGPSGVCTIRDRNGYQFKLRSTETTPICVGHFSHHSTRLQGGLYSLSDPKAAYNSLMDAKANYVVEMEIEQTIMQDCYSGLSCVVRDDRDLPIKVHYAIPDELMYEWAGTWLWLFLNGLHSEYLSIVSNRQYVRSREDAFWIQRTADELEKSCWDLEDEAALSLNRDFLAPDEPSLISRIGVPKVSLVSSLSPTERFFMKQTARMVSRMSSAAYLLRREREESALFALRQHFRKRNCGRDISCASWWLKARELRGAVILFSGKKAQRMTAKREEYFLIEAYENTGLTQYWIRRVCSMQQSFGRLFSRLRLPEEADGVVPCSSVSAFVILATIMSDITLLMRRRALAVAKQRMMNTRKVLSFLDGRELPRPCHSDLLNAADLLRHVRKLTTTEECESHDSQNNYFLYLKSQVDAVHVQVDDVIQHIRRRFSSTLASRLSPPFISTNENAFRHQAADIEAMDKEISDLYASLFRPFEVWQGTFRHRQREEMLDIRMQQQCPFRAPRPTRHAREDVYGRYVPLIQGFFPFGYDGKSLFCAYLVLIGFRFCNYASDAEYSSIEERATRRYKQTVLLFTGLFLLQVAARGEDFARSMIQFIHSEAATESVFKESTWPVLAFLQRQTVTYDGDSTEPSDEHCDVLKQLRWGIDKLGLKNGQKTVSEAIEGLMRDPNFAEVSSFLPPPVEGVDAEAFPVGFLRIQRGPTAHSTLVTMSGDALFGDMSNANSFIKHFTADVKGGLGQSMRVLVSINKDAQGLLLRDFISGKSARFEERSASTGCSKGSYRSVAVLRDVWSKIHHDIDSGNAQTGPSEVPEDDQLEDRVRQAIEDALRHTRTQVECQDQTAFFLKEIVKVVSHNGVVQNGDRAWRGDNLVVLEKRESGVKYVQSQLPSAVNAPPMATTDQLFPYTKVRVGDAVRFRGSSTTYELLHLAPISRTGCVSKLRQQNAENIVMTKQPLFRASGFQQGELVRKTSSAEVYEYMGTCGVYFEVKGFVTGISEWTTEDLMPLWDQLESAYPHNELHLDMVLILNEFIAKKGSTVSRLHFGKVLSLLESHKELLKEDQEALQKAFDLRANKAAFYQAINKVKELAAALEAKFKSKMSNNIPIENEKALLFAWGKASIAALEAMWRARSLWRSLRTIHVEHLTNFFSEVYGFGQRPDLSAAMQVINIDRLRQLGQAAINAFHASGGEALQLPSVSEAVEPSTLSRIESPETTRPVDAKTLLRFLNYVGETIIPKNKALSIWEDYATTVRYRLQVFSKEQDAVDGYRKKLREQSTDLSGSTPALYVLISSWADKILLNMAEKIGSFMRRELGNELSLETLENIMRPQIFEELVNISKLQFQSESDKEKVFGRLSALLAADISQLQEIRNPGRVPKREVLIDALALLRIKGRDVKRLEERFRLQYSQLLEKYTEQLVSEKVIDMEGVLDIIGQLEKMLGSMVTPLVDRVMGLVRKAQGVFSSQHDTNEHFLIDFNGLAESLEAVDNNEVDQQDEAESLILHSRDSPLHTPPPMEEMSPLVKISTSYFAKCLAAVGTASFFLVEKLTNWLIPDALINIPLIFWTPIRQGALGIGIQAALANFIGPQADEYIKLVQDSIWVAGVEPWLDSLRLQVASLDRFLKGMERGIQLPVDWWKQLPLLVFVKQTLDDIRSSVFYPSNLHTIWHLIKDATSASSGIYKLLMAPVKNLGAYVYLLLVELINSILPAENGDFLVPREALNKRSAQPLLDIAVANPKDLIKYLHRLLHVLLKVYVPMLRELFDTGIQLVLRKVAYHVNAPGTATLELWRFINQAAGYDLDGELEDAMREMFFRIGDEVLRMWPAMPVGDPQPWRTM</sequence>